<dbReference type="GO" id="GO:0004081">
    <property type="term" value="F:bis(5'-nucleosyl)-tetraphosphatase (asymmetrical) activity"/>
    <property type="evidence" value="ECO:0007669"/>
    <property type="project" value="TreeGrafter"/>
</dbReference>
<gene>
    <name evidence="3" type="ORF">COY88_04020</name>
</gene>
<dbReference type="PROSITE" id="PS51462">
    <property type="entry name" value="NUDIX"/>
    <property type="match status" value="1"/>
</dbReference>
<proteinExistence type="predicted"/>
<dbReference type="Proteomes" id="UP000230344">
    <property type="component" value="Unassembled WGS sequence"/>
</dbReference>
<evidence type="ECO:0000259" key="2">
    <source>
        <dbReference type="PROSITE" id="PS51462"/>
    </source>
</evidence>
<dbReference type="GO" id="GO:0006167">
    <property type="term" value="P:AMP biosynthetic process"/>
    <property type="evidence" value="ECO:0007669"/>
    <property type="project" value="TreeGrafter"/>
</dbReference>
<name>A0A2M7QFL2_9BACT</name>
<keyword evidence="1 3" id="KW-0378">Hydrolase</keyword>
<dbReference type="Gene3D" id="3.90.79.10">
    <property type="entry name" value="Nucleoside Triphosphate Pyrophosphohydrolase"/>
    <property type="match status" value="1"/>
</dbReference>
<dbReference type="GO" id="GO:0006754">
    <property type="term" value="P:ATP biosynthetic process"/>
    <property type="evidence" value="ECO:0007669"/>
    <property type="project" value="TreeGrafter"/>
</dbReference>
<dbReference type="PROSITE" id="PS00893">
    <property type="entry name" value="NUDIX_BOX"/>
    <property type="match status" value="1"/>
</dbReference>
<evidence type="ECO:0000313" key="3">
    <source>
        <dbReference type="EMBL" id="PIY70741.1"/>
    </source>
</evidence>
<dbReference type="InterPro" id="IPR000086">
    <property type="entry name" value="NUDIX_hydrolase_dom"/>
</dbReference>
<dbReference type="EMBL" id="PFLH01000071">
    <property type="protein sequence ID" value="PIY70741.1"/>
    <property type="molecule type" value="Genomic_DNA"/>
</dbReference>
<dbReference type="AlphaFoldDB" id="A0A2M7QFL2"/>
<dbReference type="InterPro" id="IPR020084">
    <property type="entry name" value="NUDIX_hydrolase_CS"/>
</dbReference>
<feature type="domain" description="Nudix hydrolase" evidence="2">
    <location>
        <begin position="4"/>
        <end position="144"/>
    </location>
</feature>
<dbReference type="Pfam" id="PF00293">
    <property type="entry name" value="NUDIX"/>
    <property type="match status" value="1"/>
</dbReference>
<sequence length="150" mass="17384">MKIISQVSAGGIVYKQIKNEKLKMKNFLWLIGQHSQHKGWVFPKGLVGDKENSESMEEAALREVEEEGGVKAKIITNKPIITNYQFKFQGNLIKKTVYYFLMEYISGNTKNHDWEMADAKFVTTEEVRKILTYKSDKEAFEKICNIIKID</sequence>
<dbReference type="PANTHER" id="PTHR21340:SF0">
    <property type="entry name" value="BIS(5'-NUCLEOSYL)-TETRAPHOSPHATASE [ASYMMETRICAL]"/>
    <property type="match status" value="1"/>
</dbReference>
<accession>A0A2M7QFL2</accession>
<reference evidence="4" key="1">
    <citation type="submission" date="2017-09" db="EMBL/GenBank/DDBJ databases">
        <title>Depth-based differentiation of microbial function through sediment-hosted aquifers and enrichment of novel symbionts in the deep terrestrial subsurface.</title>
        <authorList>
            <person name="Probst A.J."/>
            <person name="Ladd B."/>
            <person name="Jarett J.K."/>
            <person name="Geller-Mcgrath D.E."/>
            <person name="Sieber C.M.K."/>
            <person name="Emerson J.B."/>
            <person name="Anantharaman K."/>
            <person name="Thomas B.C."/>
            <person name="Malmstrom R."/>
            <person name="Stieglmeier M."/>
            <person name="Klingl A."/>
            <person name="Woyke T."/>
            <person name="Ryan C.M."/>
            <person name="Banfield J.F."/>
        </authorList>
    </citation>
    <scope>NUCLEOTIDE SEQUENCE [LARGE SCALE GENOMIC DNA]</scope>
</reference>
<protein>
    <submittedName>
        <fullName evidence="3">NUDIX hydrolase</fullName>
    </submittedName>
</protein>
<dbReference type="SUPFAM" id="SSF55811">
    <property type="entry name" value="Nudix"/>
    <property type="match status" value="1"/>
</dbReference>
<evidence type="ECO:0000256" key="1">
    <source>
        <dbReference type="ARBA" id="ARBA00022801"/>
    </source>
</evidence>
<dbReference type="PANTHER" id="PTHR21340">
    <property type="entry name" value="DIADENOSINE 5,5-P1,P4-TETRAPHOSPHATE PYROPHOSPHOHYDROLASE MUTT"/>
    <property type="match status" value="1"/>
</dbReference>
<organism evidence="3 4">
    <name type="scientific">Candidatus Roizmanbacteria bacterium CG_4_10_14_0_8_um_filter_35_28</name>
    <dbReference type="NCBI Taxonomy" id="1974827"/>
    <lineage>
        <taxon>Bacteria</taxon>
        <taxon>Candidatus Roizmaniibacteriota</taxon>
    </lineage>
</organism>
<dbReference type="InterPro" id="IPR015797">
    <property type="entry name" value="NUDIX_hydrolase-like_dom_sf"/>
</dbReference>
<comment type="caution">
    <text evidence="3">The sequence shown here is derived from an EMBL/GenBank/DDBJ whole genome shotgun (WGS) entry which is preliminary data.</text>
</comment>
<evidence type="ECO:0000313" key="4">
    <source>
        <dbReference type="Proteomes" id="UP000230344"/>
    </source>
</evidence>
<dbReference type="InterPro" id="IPR051325">
    <property type="entry name" value="Nudix_hydrolase_domain"/>
</dbReference>